<gene>
    <name evidence="6" type="ordered locus">Celgi_1105</name>
</gene>
<dbReference type="KEGG" id="cga:Celgi_1105"/>
<name>F8A177_CELGA</name>
<dbReference type="InterPro" id="IPR028098">
    <property type="entry name" value="Glyco_trans_4-like_N"/>
</dbReference>
<feature type="compositionally biased region" description="Low complexity" evidence="4">
    <location>
        <begin position="1"/>
        <end position="28"/>
    </location>
</feature>
<feature type="region of interest" description="Disordered" evidence="4">
    <location>
        <begin position="1"/>
        <end position="46"/>
    </location>
</feature>
<keyword evidence="2" id="KW-0328">Glycosyltransferase</keyword>
<dbReference type="SUPFAM" id="SSF53756">
    <property type="entry name" value="UDP-Glycosyltransferase/glycogen phosphorylase"/>
    <property type="match status" value="1"/>
</dbReference>
<dbReference type="GO" id="GO:0016758">
    <property type="term" value="F:hexosyltransferase activity"/>
    <property type="evidence" value="ECO:0007669"/>
    <property type="project" value="TreeGrafter"/>
</dbReference>
<evidence type="ECO:0000256" key="2">
    <source>
        <dbReference type="ARBA" id="ARBA00022676"/>
    </source>
</evidence>
<evidence type="ECO:0000256" key="4">
    <source>
        <dbReference type="SAM" id="MobiDB-lite"/>
    </source>
</evidence>
<dbReference type="GO" id="GO:1901137">
    <property type="term" value="P:carbohydrate derivative biosynthetic process"/>
    <property type="evidence" value="ECO:0007669"/>
    <property type="project" value="UniProtKB-ARBA"/>
</dbReference>
<dbReference type="STRING" id="593907.Celgi_1105"/>
<evidence type="ECO:0000313" key="6">
    <source>
        <dbReference type="EMBL" id="AEI11624.1"/>
    </source>
</evidence>
<dbReference type="Proteomes" id="UP000000485">
    <property type="component" value="Chromosome"/>
</dbReference>
<evidence type="ECO:0000313" key="7">
    <source>
        <dbReference type="Proteomes" id="UP000000485"/>
    </source>
</evidence>
<dbReference type="PANTHER" id="PTHR45947:SF3">
    <property type="entry name" value="SULFOQUINOVOSYL TRANSFERASE SQD2"/>
    <property type="match status" value="1"/>
</dbReference>
<feature type="domain" description="Glycosyltransferase subfamily 4-like N-terminal" evidence="5">
    <location>
        <begin position="241"/>
        <end position="414"/>
    </location>
</feature>
<dbReference type="AlphaFoldDB" id="F8A177"/>
<dbReference type="EMBL" id="CP002665">
    <property type="protein sequence ID" value="AEI11624.1"/>
    <property type="molecule type" value="Genomic_DNA"/>
</dbReference>
<dbReference type="PANTHER" id="PTHR45947">
    <property type="entry name" value="SULFOQUINOVOSYL TRANSFERASE SQD2"/>
    <property type="match status" value="1"/>
</dbReference>
<evidence type="ECO:0000256" key="3">
    <source>
        <dbReference type="ARBA" id="ARBA00022679"/>
    </source>
</evidence>
<dbReference type="HOGENOM" id="CLU_009583_25_0_11"/>
<organism evidence="6 7">
    <name type="scientific">Cellulomonas gilvus (strain ATCC 13127 / NRRL B-14078)</name>
    <name type="common">Cellvibrio gilvus</name>
    <dbReference type="NCBI Taxonomy" id="593907"/>
    <lineage>
        <taxon>Bacteria</taxon>
        <taxon>Bacillati</taxon>
        <taxon>Actinomycetota</taxon>
        <taxon>Actinomycetes</taxon>
        <taxon>Micrococcales</taxon>
        <taxon>Cellulomonadaceae</taxon>
        <taxon>Cellulomonas</taxon>
    </lineage>
</organism>
<dbReference type="InterPro" id="IPR050194">
    <property type="entry name" value="Glycosyltransferase_grp1"/>
</dbReference>
<dbReference type="Pfam" id="PF13579">
    <property type="entry name" value="Glyco_trans_4_4"/>
    <property type="match status" value="1"/>
</dbReference>
<proteinExistence type="predicted"/>
<accession>F8A177</accession>
<keyword evidence="7" id="KW-1185">Reference proteome</keyword>
<keyword evidence="3 6" id="KW-0808">Transferase</keyword>
<evidence type="ECO:0000259" key="5">
    <source>
        <dbReference type="Pfam" id="PF13579"/>
    </source>
</evidence>
<reference evidence="7" key="1">
    <citation type="submission" date="2011-04" db="EMBL/GenBank/DDBJ databases">
        <title>Complete sequence of Cellvibrio gilvus ATCC 13127.</title>
        <authorList>
            <person name="Lucas S."/>
            <person name="Han J."/>
            <person name="Lapidus A."/>
            <person name="Cheng J.-F."/>
            <person name="Goodwin L."/>
            <person name="Pitluck S."/>
            <person name="Peters L."/>
            <person name="Munk A."/>
            <person name="Detter J.C."/>
            <person name="Han C."/>
            <person name="Tapia R."/>
            <person name="Land M."/>
            <person name="Hauser L."/>
            <person name="Kyrpides N."/>
            <person name="Ivanova N."/>
            <person name="Ovchinnikova G."/>
            <person name="Pagani I."/>
            <person name="Mead D."/>
            <person name="Brumm P."/>
            <person name="Woyke T."/>
        </authorList>
    </citation>
    <scope>NUCLEOTIDE SEQUENCE [LARGE SCALE GENOMIC DNA]</scope>
    <source>
        <strain evidence="7">ATCC 13127 / NRRL B-14078</strain>
    </source>
</reference>
<dbReference type="Pfam" id="PF13692">
    <property type="entry name" value="Glyco_trans_1_4"/>
    <property type="match status" value="1"/>
</dbReference>
<dbReference type="eggNOG" id="COG0438">
    <property type="taxonomic scope" value="Bacteria"/>
</dbReference>
<feature type="compositionally biased region" description="Basic and acidic residues" evidence="4">
    <location>
        <begin position="29"/>
        <end position="38"/>
    </location>
</feature>
<evidence type="ECO:0000256" key="1">
    <source>
        <dbReference type="ARBA" id="ARBA00021292"/>
    </source>
</evidence>
<protein>
    <recommendedName>
        <fullName evidence="1">D-inositol 3-phosphate glycosyltransferase</fullName>
    </recommendedName>
</protein>
<dbReference type="Gene3D" id="3.40.50.2000">
    <property type="entry name" value="Glycogen Phosphorylase B"/>
    <property type="match status" value="2"/>
</dbReference>
<sequence length="620" mass="64281">MPDSGAVSPDSAPGGAPSSGPASASDRATAVRRDDDVPRVTAPRGGAVGRRARALVRDALPAASVARGHLGRHPVVAATRALRALPAPVRRALADTLGRTRTVAGALALGADGRSDAADATLRALAATRAPRRASAAAIAAVALHRGALARAALDAVPGTAPGRRRAEALVAAEEGHLTRAVAALADARGPAERRLRADLQGEVAVLTPGRLPGRTHVPSGRAPARVLHQVTNALPEVQAGYTTRTHGLAAAQHALGLDVHVGTRLGFPVTAGSLGAPRTVVRDGVGYHRLLTARPLPRRADDRLAHDVAATTALARALAPDVLHAHSKFVNADVALRVAARLDLPVVYEVRGFLEETWRSRGGDPAADLYRGARERETEVMLAADRVVTISQGMRDAIVARGVPAAHVHVVANAVDDRFTGPLADPTDVRARLGIPDGDVVVGTVTTVNDYEGVDVLVDAVALLRARGLPVRLLVVGSGPALAGVRARAARALGDAAHLPGRVPFAQVPAWHRAIDVFAVPRRDLPVTAAVTPIKPLEALASARPVVASDLPALRELVTPAWGALAAADDPAALATALETFVTDPVARHDAGSAGRAWILAERTWRRAAEQYRALYTGL</sequence>